<dbReference type="GO" id="GO:0017110">
    <property type="term" value="F:nucleoside diphosphate phosphatase activity"/>
    <property type="evidence" value="ECO:0007669"/>
    <property type="project" value="TreeGrafter"/>
</dbReference>
<dbReference type="Gene3D" id="3.30.420.150">
    <property type="entry name" value="Exopolyphosphatase. Domain 2"/>
    <property type="match status" value="1"/>
</dbReference>
<dbReference type="KEGG" id="lcd:clem_08745"/>
<dbReference type="AlphaFoldDB" id="A0A222P372"/>
<dbReference type="PANTHER" id="PTHR11782">
    <property type="entry name" value="ADENOSINE/GUANOSINE DIPHOSPHATASE"/>
    <property type="match status" value="1"/>
</dbReference>
<evidence type="ECO:0000256" key="1">
    <source>
        <dbReference type="ARBA" id="ARBA00022801"/>
    </source>
</evidence>
<gene>
    <name evidence="2" type="ORF">clem_08745</name>
</gene>
<evidence type="ECO:0000313" key="3">
    <source>
        <dbReference type="Proteomes" id="UP000201728"/>
    </source>
</evidence>
<dbReference type="Pfam" id="PF01150">
    <property type="entry name" value="GDA1_CD39"/>
    <property type="match status" value="1"/>
</dbReference>
<dbReference type="Proteomes" id="UP000201728">
    <property type="component" value="Chromosome"/>
</dbReference>
<dbReference type="Gene3D" id="3.30.420.40">
    <property type="match status" value="1"/>
</dbReference>
<proteinExistence type="predicted"/>
<organism evidence="2 3">
    <name type="scientific">Legionella clemsonensis</name>
    <dbReference type="NCBI Taxonomy" id="1867846"/>
    <lineage>
        <taxon>Bacteria</taxon>
        <taxon>Pseudomonadati</taxon>
        <taxon>Pseudomonadota</taxon>
        <taxon>Gammaproteobacteria</taxon>
        <taxon>Legionellales</taxon>
        <taxon>Legionellaceae</taxon>
        <taxon>Legionella</taxon>
    </lineage>
</organism>
<dbReference type="PROSITE" id="PS01238">
    <property type="entry name" value="GDA1_CD39_NTPASE"/>
    <property type="match status" value="1"/>
</dbReference>
<sequence length="397" mass="44223">MEANFHPLVWLGMRVIALWVSFVAVLITSNVYAADGDCQQHQCIAVVDAGSTGSRVHIYAYDFDSSTQSPINIAEVWSKKIKPGFATIEANPPTIDAYLTTLFSGAPESNLPVYFYATAGMRLLPKPKQQQLYSLLQGWFNEQANWQLQQAKTITGTEEGLLGWLAVNYQRGSLDSTNQELAGVMDMGGASVQIIFPVEKADGINPQDLQHIDLYGRHLTLFVHSFLGLGQTEVTHQFLDESVCFANNYELPTGQPAAGDAYSCESDVAYLMNSVHRVNRVVQPVMTTNPVNNWFVIGGMAELTRSKPFQLENQFSSQDLLEQANTQVCHQDWSSLINQYPNNDYLYGYCLFPAYYYALIVDGYGLQPQQILNLMAPNQNSDWTLGVVLKQKSAQDS</sequence>
<accession>A0A222P372</accession>
<reference evidence="3" key="1">
    <citation type="submission" date="2016-07" db="EMBL/GenBank/DDBJ databases">
        <authorList>
            <person name="Florea S."/>
            <person name="Webb J.S."/>
            <person name="Jaromczyk J."/>
            <person name="Schardl C.L."/>
        </authorList>
    </citation>
    <scope>NUCLEOTIDE SEQUENCE [LARGE SCALE GENOMIC DNA]</scope>
    <source>
        <strain evidence="3">CDC-D5610</strain>
    </source>
</reference>
<dbReference type="GO" id="GO:0016020">
    <property type="term" value="C:membrane"/>
    <property type="evidence" value="ECO:0007669"/>
    <property type="project" value="TreeGrafter"/>
</dbReference>
<protein>
    <submittedName>
        <fullName evidence="2">GDA1/CD39 (Nucleoside phosphatase) family protein</fullName>
    </submittedName>
</protein>
<dbReference type="EMBL" id="CP016397">
    <property type="protein sequence ID" value="ASQ46300.1"/>
    <property type="molecule type" value="Genomic_DNA"/>
</dbReference>
<name>A0A222P372_9GAMM</name>
<dbReference type="PANTHER" id="PTHR11782:SF83">
    <property type="entry name" value="GUANOSINE-DIPHOSPHATASE"/>
    <property type="match status" value="1"/>
</dbReference>
<evidence type="ECO:0000313" key="2">
    <source>
        <dbReference type="EMBL" id="ASQ46300.1"/>
    </source>
</evidence>
<dbReference type="InterPro" id="IPR000407">
    <property type="entry name" value="GDA1_CD39_NTPase"/>
</dbReference>
<keyword evidence="3" id="KW-1185">Reference proteome</keyword>
<keyword evidence="1" id="KW-0378">Hydrolase</keyword>
<dbReference type="GO" id="GO:0009134">
    <property type="term" value="P:nucleoside diphosphate catabolic process"/>
    <property type="evidence" value="ECO:0007669"/>
    <property type="project" value="TreeGrafter"/>
</dbReference>